<dbReference type="InterPro" id="IPR054314">
    <property type="entry name" value="Gins51_C"/>
</dbReference>
<proteinExistence type="predicted"/>
<dbReference type="Gene3D" id="3.40.5.50">
    <property type="match status" value="1"/>
</dbReference>
<dbReference type="AlphaFoldDB" id="A0A7L4PC76"/>
<accession>A0A7L4PC76</accession>
<organism evidence="2 3">
    <name type="scientific">Pyrobaculum arsenaticum</name>
    <dbReference type="NCBI Taxonomy" id="121277"/>
    <lineage>
        <taxon>Archaea</taxon>
        <taxon>Thermoproteota</taxon>
        <taxon>Thermoprotei</taxon>
        <taxon>Thermoproteales</taxon>
        <taxon>Thermoproteaceae</taxon>
        <taxon>Pyrobaculum</taxon>
    </lineage>
</organism>
<dbReference type="Proteomes" id="UP000554766">
    <property type="component" value="Unassembled WGS sequence"/>
</dbReference>
<evidence type="ECO:0000259" key="1">
    <source>
        <dbReference type="Pfam" id="PF22090"/>
    </source>
</evidence>
<dbReference type="CDD" id="cd11714">
    <property type="entry name" value="GINS_A_archaea"/>
    <property type="match status" value="1"/>
</dbReference>
<feature type="domain" description="Gins51 C-terminal" evidence="1">
    <location>
        <begin position="112"/>
        <end position="156"/>
    </location>
</feature>
<sequence>MIEKLRLWLLAELNSRVLSDPPFSSYAEVAERFAKELQSVSLPQGLHEEIKSQVMSTVLTIMELRLRKIVWELSRGRVPTNVTAEEDRLIRPLAKIKQAGPQAKRAQDYVVVQFLTRHPAIVTEDFIQVGPFDKGDLAKLPLRDAKDLEERSVARRFLADKI</sequence>
<dbReference type="OMA" id="RAQDYVV"/>
<gene>
    <name evidence="2" type="ORF">HC235_10190</name>
</gene>
<comment type="caution">
    <text evidence="2">The sequence shown here is derived from an EMBL/GenBank/DDBJ whole genome shotgun (WGS) entry which is preliminary data.</text>
</comment>
<dbReference type="GeneID" id="5055574"/>
<dbReference type="EMBL" id="JAAVJF010000005">
    <property type="protein sequence ID" value="NYR16293.1"/>
    <property type="molecule type" value="Genomic_DNA"/>
</dbReference>
<protein>
    <submittedName>
        <fullName evidence="2">DNA replication complex GINS family protein</fullName>
    </submittedName>
</protein>
<dbReference type="Pfam" id="PF22090">
    <property type="entry name" value="Gins51_C"/>
    <property type="match status" value="1"/>
</dbReference>
<keyword evidence="3" id="KW-1185">Reference proteome</keyword>
<dbReference type="CDD" id="cd21695">
    <property type="entry name" value="GINS_B_archaea_Gins51"/>
    <property type="match status" value="1"/>
</dbReference>
<evidence type="ECO:0000313" key="2">
    <source>
        <dbReference type="EMBL" id="NYR16293.1"/>
    </source>
</evidence>
<dbReference type="RefSeq" id="WP_011901242.1">
    <property type="nucleotide sequence ID" value="NZ_JAAVJF010000005.1"/>
</dbReference>
<reference evidence="2 3" key="1">
    <citation type="journal article" date="2020" name="Nat. Commun.">
        <title>The structures of two archaeal type IV pili illuminate evolutionary relationships.</title>
        <authorList>
            <person name="Wang F."/>
            <person name="Baquero D.P."/>
            <person name="Su Z."/>
            <person name="Beltran L.C."/>
            <person name="Prangishvili D."/>
            <person name="Krupovic M."/>
            <person name="Egelman E.H."/>
        </authorList>
    </citation>
    <scope>NUCLEOTIDE SEQUENCE [LARGE SCALE GENOMIC DNA]</scope>
    <source>
        <strain evidence="2 3">2GA</strain>
    </source>
</reference>
<evidence type="ECO:0000313" key="3">
    <source>
        <dbReference type="Proteomes" id="UP000554766"/>
    </source>
</evidence>
<name>A0A7L4PC76_9CREN</name>